<protein>
    <submittedName>
        <fullName evidence="2">Putative secreted protein</fullName>
    </submittedName>
</protein>
<reference evidence="2" key="1">
    <citation type="submission" date="2019-12" db="EMBL/GenBank/DDBJ databases">
        <title>An insight into the sialome of adult female Ixodes ricinus ticks feeding for 6 days.</title>
        <authorList>
            <person name="Perner J."/>
            <person name="Ribeiro J.M.C."/>
        </authorList>
    </citation>
    <scope>NUCLEOTIDE SEQUENCE</scope>
    <source>
        <strain evidence="2">Semi-engorged</strain>
        <tissue evidence="2">Salivary glands</tissue>
    </source>
</reference>
<proteinExistence type="predicted"/>
<evidence type="ECO:0000313" key="2">
    <source>
        <dbReference type="EMBL" id="MXU94830.1"/>
    </source>
</evidence>
<keyword evidence="1" id="KW-0732">Signal</keyword>
<sequence length="171" mass="19321">MALCLASVAIFWYFSLPFTRSPGSCPAATRRRRDPEWFLDVKKLENARSTQCRQSPPERLSRADRRYDACKATQSPQVPKSGPSISARCRRRSVASSLVALWRRHGNRGVRGTCPFCCRPLSRSTVHKKIKQHDILRRDGQDLASSFVATSRPLLTYGRHGALNHSIDTII</sequence>
<dbReference type="EMBL" id="GIFC01012747">
    <property type="protein sequence ID" value="MXU94830.1"/>
    <property type="molecule type" value="Transcribed_RNA"/>
</dbReference>
<name>A0A6B0UYC8_IXORI</name>
<feature type="signal peptide" evidence="1">
    <location>
        <begin position="1"/>
        <end position="17"/>
    </location>
</feature>
<accession>A0A6B0UYC8</accession>
<dbReference type="AlphaFoldDB" id="A0A6B0UYC8"/>
<evidence type="ECO:0000256" key="1">
    <source>
        <dbReference type="SAM" id="SignalP"/>
    </source>
</evidence>
<feature type="chain" id="PRO_5025368975" evidence="1">
    <location>
        <begin position="18"/>
        <end position="171"/>
    </location>
</feature>
<organism evidence="2">
    <name type="scientific">Ixodes ricinus</name>
    <name type="common">Common tick</name>
    <name type="synonym">Acarus ricinus</name>
    <dbReference type="NCBI Taxonomy" id="34613"/>
    <lineage>
        <taxon>Eukaryota</taxon>
        <taxon>Metazoa</taxon>
        <taxon>Ecdysozoa</taxon>
        <taxon>Arthropoda</taxon>
        <taxon>Chelicerata</taxon>
        <taxon>Arachnida</taxon>
        <taxon>Acari</taxon>
        <taxon>Parasitiformes</taxon>
        <taxon>Ixodida</taxon>
        <taxon>Ixodoidea</taxon>
        <taxon>Ixodidae</taxon>
        <taxon>Ixodinae</taxon>
        <taxon>Ixodes</taxon>
    </lineage>
</organism>